<organism evidence="1 2">
    <name type="scientific">Parelaphostrongylus tenuis</name>
    <name type="common">Meningeal worm</name>
    <dbReference type="NCBI Taxonomy" id="148309"/>
    <lineage>
        <taxon>Eukaryota</taxon>
        <taxon>Metazoa</taxon>
        <taxon>Ecdysozoa</taxon>
        <taxon>Nematoda</taxon>
        <taxon>Chromadorea</taxon>
        <taxon>Rhabditida</taxon>
        <taxon>Rhabditina</taxon>
        <taxon>Rhabditomorpha</taxon>
        <taxon>Strongyloidea</taxon>
        <taxon>Metastrongylidae</taxon>
        <taxon>Parelaphostrongylus</taxon>
    </lineage>
</organism>
<dbReference type="Proteomes" id="UP001196413">
    <property type="component" value="Unassembled WGS sequence"/>
</dbReference>
<dbReference type="InterPro" id="IPR039724">
    <property type="entry name" value="WDR91"/>
</dbReference>
<gene>
    <name evidence="1" type="ORF">KIN20_024160</name>
</gene>
<evidence type="ECO:0000313" key="1">
    <source>
        <dbReference type="EMBL" id="KAJ1364140.1"/>
    </source>
</evidence>
<dbReference type="GO" id="GO:0141039">
    <property type="term" value="F:phosphatidylinositol 3-kinase inhibitor activity"/>
    <property type="evidence" value="ECO:0007669"/>
    <property type="project" value="InterPro"/>
</dbReference>
<reference evidence="1" key="1">
    <citation type="submission" date="2021-06" db="EMBL/GenBank/DDBJ databases">
        <title>Parelaphostrongylus tenuis whole genome reference sequence.</title>
        <authorList>
            <person name="Garwood T.J."/>
            <person name="Larsen P.A."/>
            <person name="Fountain-Jones N.M."/>
            <person name="Garbe J.R."/>
            <person name="Macchietto M.G."/>
            <person name="Kania S.A."/>
            <person name="Gerhold R.W."/>
            <person name="Richards J.E."/>
            <person name="Wolf T.M."/>
        </authorList>
    </citation>
    <scope>NUCLEOTIDE SEQUENCE</scope>
    <source>
        <strain evidence="1">MNPRO001-30</strain>
        <tissue evidence="1">Meninges</tissue>
    </source>
</reference>
<protein>
    <recommendedName>
        <fullName evidence="3">LisH domain-containing protein</fullName>
    </recommendedName>
</protein>
<dbReference type="AlphaFoldDB" id="A0AAD5MSZ2"/>
<name>A0AAD5MSZ2_PARTN</name>
<accession>A0AAD5MSZ2</accession>
<dbReference type="GO" id="GO:0031901">
    <property type="term" value="C:early endosome membrane"/>
    <property type="evidence" value="ECO:0007669"/>
    <property type="project" value="TreeGrafter"/>
</dbReference>
<dbReference type="PANTHER" id="PTHR13083">
    <property type="entry name" value="WD REPEAT-CONTAINING PROTEIN 91"/>
    <property type="match status" value="1"/>
</dbReference>
<dbReference type="EMBL" id="JAHQIW010004878">
    <property type="protein sequence ID" value="KAJ1364140.1"/>
    <property type="molecule type" value="Genomic_DNA"/>
</dbReference>
<dbReference type="GO" id="GO:0045022">
    <property type="term" value="P:early endosome to late endosome transport"/>
    <property type="evidence" value="ECO:0007669"/>
    <property type="project" value="InterPro"/>
</dbReference>
<dbReference type="GO" id="GO:0031902">
    <property type="term" value="C:late endosome membrane"/>
    <property type="evidence" value="ECO:0007669"/>
    <property type="project" value="TreeGrafter"/>
</dbReference>
<evidence type="ECO:0008006" key="3">
    <source>
        <dbReference type="Google" id="ProtNLM"/>
    </source>
</evidence>
<keyword evidence="2" id="KW-1185">Reference proteome</keyword>
<sequence length="82" mass="9111">MINSSSISDSLVREHLLCRGLHGALKSLDQDLKSGKDLKLQVDKFVSETLSAIDNLDIDTLKSLWELWKSKVFSALSGKCSF</sequence>
<dbReference type="GO" id="GO:0051898">
    <property type="term" value="P:negative regulation of phosphatidylinositol 3-kinase/protein kinase B signal transduction"/>
    <property type="evidence" value="ECO:0007669"/>
    <property type="project" value="InterPro"/>
</dbReference>
<dbReference type="PANTHER" id="PTHR13083:SF3">
    <property type="entry name" value="WD REPEAT-CONTAINING PROTEIN 91"/>
    <property type="match status" value="1"/>
</dbReference>
<proteinExistence type="predicted"/>
<evidence type="ECO:0000313" key="2">
    <source>
        <dbReference type="Proteomes" id="UP001196413"/>
    </source>
</evidence>
<comment type="caution">
    <text evidence="1">The sequence shown here is derived from an EMBL/GenBank/DDBJ whole genome shotgun (WGS) entry which is preliminary data.</text>
</comment>